<dbReference type="GO" id="GO:0003677">
    <property type="term" value="F:DNA binding"/>
    <property type="evidence" value="ECO:0007669"/>
    <property type="project" value="InterPro"/>
</dbReference>
<evidence type="ECO:0000313" key="4">
    <source>
        <dbReference type="EMBL" id="CAJ1949526.1"/>
    </source>
</evidence>
<dbReference type="GO" id="GO:0006310">
    <property type="term" value="P:DNA recombination"/>
    <property type="evidence" value="ECO:0007669"/>
    <property type="project" value="UniProtKB-KW"/>
</dbReference>
<evidence type="ECO:0000313" key="5">
    <source>
        <dbReference type="Proteomes" id="UP001295423"/>
    </source>
</evidence>
<dbReference type="EMBL" id="CAKOGP040000846">
    <property type="protein sequence ID" value="CAJ1939779.1"/>
    <property type="molecule type" value="Genomic_DNA"/>
</dbReference>
<dbReference type="Proteomes" id="UP001295423">
    <property type="component" value="Unassembled WGS sequence"/>
</dbReference>
<evidence type="ECO:0000256" key="2">
    <source>
        <dbReference type="SAM" id="MobiDB-lite"/>
    </source>
</evidence>
<evidence type="ECO:0000313" key="3">
    <source>
        <dbReference type="EMBL" id="CAJ1939779.1"/>
    </source>
</evidence>
<protein>
    <submittedName>
        <fullName evidence="3">Uncharacterized protein</fullName>
    </submittedName>
</protein>
<dbReference type="Gene3D" id="1.10.443.10">
    <property type="entry name" value="Intergrase catalytic core"/>
    <property type="match status" value="1"/>
</dbReference>
<accession>A0AAD2CP14</accession>
<reference evidence="3" key="1">
    <citation type="submission" date="2023-08" db="EMBL/GenBank/DDBJ databases">
        <authorList>
            <person name="Audoor S."/>
            <person name="Bilcke G."/>
        </authorList>
    </citation>
    <scope>NUCLEOTIDE SEQUENCE</scope>
</reference>
<organism evidence="3 5">
    <name type="scientific">Cylindrotheca closterium</name>
    <dbReference type="NCBI Taxonomy" id="2856"/>
    <lineage>
        <taxon>Eukaryota</taxon>
        <taxon>Sar</taxon>
        <taxon>Stramenopiles</taxon>
        <taxon>Ochrophyta</taxon>
        <taxon>Bacillariophyta</taxon>
        <taxon>Bacillariophyceae</taxon>
        <taxon>Bacillariophycidae</taxon>
        <taxon>Bacillariales</taxon>
        <taxon>Bacillariaceae</taxon>
        <taxon>Cylindrotheca</taxon>
    </lineage>
</organism>
<feature type="compositionally biased region" description="Pro residues" evidence="2">
    <location>
        <begin position="10"/>
        <end position="19"/>
    </location>
</feature>
<evidence type="ECO:0000256" key="1">
    <source>
        <dbReference type="ARBA" id="ARBA00023172"/>
    </source>
</evidence>
<feature type="region of interest" description="Disordered" evidence="2">
    <location>
        <begin position="1"/>
        <end position="26"/>
    </location>
</feature>
<dbReference type="AlphaFoldDB" id="A0AAD2CP14"/>
<keyword evidence="5" id="KW-1185">Reference proteome</keyword>
<gene>
    <name evidence="4" type="ORF">CYCCA115_LOCUS12140</name>
    <name evidence="3" type="ORF">CYCCA115_LOCUS6734</name>
</gene>
<sequence>MSAEILHPNLGPPPPAKPQPKPKPKKRIPLISKAEYQEGVKRTKALITELGLKVSETHRTTIVGQNQDSHQIATVRAKAQTVDRYAKALKDFLEFCFFMEDYESAIILMRDHCPENPPPVSDDTAILFLRYKVQLLDETVLHHKSHVPVVSRGKPLKAVGSWTAVSTIGIFRSALSQIHKAYDTTRGSSRHKNGSYFLACKECRKLTLEQRQNNKSCGAHNGHCQAFGEGNVIESETFGQHFSMIEKYAQQHYMSKSSASFLPSQLRTIRDHCANDGSLAKLMQWCVIILGCRLYLRIDEVLSLETESFVPKYFVIKGKTVISLCVKIKGKCDGQERHFQVYDDPKYPELSPVRPLLLYIAATKRTGGFLFPKSTQMFDANPTAKYYYGSFLTHIEFFVKLVGMDLQSGMDGEHLIAGTHMLRKTAFLLAYWAIKLEQLQSDKESIPTSIPSHEESAIFNDAAMKISGQSTNVTLLADGRHGSLSVQMTYLGDAATLFGLFRQLNRLSTNEMVGPYFPIFIKQLGNLLHIANNGSGTCGFNKKSLPELASWFVFDLMQVDSETDLARNIPELCRKAKALNHVEKEVSTEILLNKLKKHLPPELFTQAMTRMTSLPTKSGDTTMTDSDVTTNTIPPATLQSSLPNYQELCRKAKTNEAKLSIVIQAFTRMTKPPPKKTHLKANRWYYHQIRTYRCVQGCFNGNTCEFLQKCKEKGIQNVTGRIFKCPNKCVHTK</sequence>
<dbReference type="SUPFAM" id="SSF56349">
    <property type="entry name" value="DNA breaking-rejoining enzymes"/>
    <property type="match status" value="1"/>
</dbReference>
<dbReference type="InterPro" id="IPR013762">
    <property type="entry name" value="Integrase-like_cat_sf"/>
</dbReference>
<comment type="caution">
    <text evidence="3">The sequence shown here is derived from an EMBL/GenBank/DDBJ whole genome shotgun (WGS) entry which is preliminary data.</text>
</comment>
<dbReference type="GO" id="GO:0015074">
    <property type="term" value="P:DNA integration"/>
    <property type="evidence" value="ECO:0007669"/>
    <property type="project" value="InterPro"/>
</dbReference>
<dbReference type="EMBL" id="CAKOGP040001758">
    <property type="protein sequence ID" value="CAJ1949526.1"/>
    <property type="molecule type" value="Genomic_DNA"/>
</dbReference>
<proteinExistence type="predicted"/>
<keyword evidence="1" id="KW-0233">DNA recombination</keyword>
<dbReference type="InterPro" id="IPR011010">
    <property type="entry name" value="DNA_brk_join_enz"/>
</dbReference>
<name>A0AAD2CP14_9STRA</name>